<proteinExistence type="predicted"/>
<reference evidence="1" key="1">
    <citation type="submission" date="2023-01" db="EMBL/GenBank/DDBJ databases">
        <title>Genome assembly of the deep-sea coral Lophelia pertusa.</title>
        <authorList>
            <person name="Herrera S."/>
            <person name="Cordes E."/>
        </authorList>
    </citation>
    <scope>NUCLEOTIDE SEQUENCE</scope>
    <source>
        <strain evidence="1">USNM1676648</strain>
        <tissue evidence="1">Polyp</tissue>
    </source>
</reference>
<dbReference type="AlphaFoldDB" id="A0A9X0CI56"/>
<sequence length="174" mass="18425">MKMVIYVCNGSSDPKCIDAQYVSPSPAVSCAPLTETVSHCPTPSLTQASSVLVQQSSPILTSSAGALVPISSPAVQCQKAAIPDQFFSLFMNQTSLLSAIYNYTSLIPDLELLVHGLNLSSLVLKQVAQNEQHTNTTQNCAIAQNVTRVVESSVFIAPACPLGNYAPGKLLIML</sequence>
<dbReference type="Proteomes" id="UP001163046">
    <property type="component" value="Unassembled WGS sequence"/>
</dbReference>
<accession>A0A9X0CI56</accession>
<keyword evidence="2" id="KW-1185">Reference proteome</keyword>
<protein>
    <submittedName>
        <fullName evidence="1">Uncharacterized protein</fullName>
    </submittedName>
</protein>
<gene>
    <name evidence="1" type="ORF">OS493_002828</name>
</gene>
<organism evidence="1 2">
    <name type="scientific">Desmophyllum pertusum</name>
    <dbReference type="NCBI Taxonomy" id="174260"/>
    <lineage>
        <taxon>Eukaryota</taxon>
        <taxon>Metazoa</taxon>
        <taxon>Cnidaria</taxon>
        <taxon>Anthozoa</taxon>
        <taxon>Hexacorallia</taxon>
        <taxon>Scleractinia</taxon>
        <taxon>Caryophylliina</taxon>
        <taxon>Caryophylliidae</taxon>
        <taxon>Desmophyllum</taxon>
    </lineage>
</organism>
<evidence type="ECO:0000313" key="1">
    <source>
        <dbReference type="EMBL" id="KAJ7340102.1"/>
    </source>
</evidence>
<comment type="caution">
    <text evidence="1">The sequence shown here is derived from an EMBL/GenBank/DDBJ whole genome shotgun (WGS) entry which is preliminary data.</text>
</comment>
<dbReference type="EMBL" id="MU827778">
    <property type="protein sequence ID" value="KAJ7340102.1"/>
    <property type="molecule type" value="Genomic_DNA"/>
</dbReference>
<evidence type="ECO:0000313" key="2">
    <source>
        <dbReference type="Proteomes" id="UP001163046"/>
    </source>
</evidence>
<name>A0A9X0CI56_9CNID</name>